<evidence type="ECO:0000256" key="8">
    <source>
        <dbReference type="ARBA" id="ARBA00035427"/>
    </source>
</evidence>
<comment type="similarity">
    <text evidence="1">Belongs to the bacterial ribosomal protein bL9 family.</text>
</comment>
<evidence type="ECO:0000256" key="3">
    <source>
        <dbReference type="ARBA" id="ARBA00022884"/>
    </source>
</evidence>
<keyword evidence="2" id="KW-0699">rRNA-binding</keyword>
<dbReference type="InterPro" id="IPR036791">
    <property type="entry name" value="Ribosomal_bL9_C_sf"/>
</dbReference>
<reference evidence="11" key="2">
    <citation type="journal article" date="2021" name="Genome Biol. Evol.">
        <title>Developing a high-quality reference genome for a parasitic bivalve with doubly uniparental inheritance (Bivalvia: Unionida).</title>
        <authorList>
            <person name="Smith C.H."/>
        </authorList>
    </citation>
    <scope>NUCLEOTIDE SEQUENCE</scope>
    <source>
        <strain evidence="11">CHS0354</strain>
        <tissue evidence="11">Mantle</tissue>
    </source>
</reference>
<feature type="domain" description="Ribosomal protein L9" evidence="10">
    <location>
        <begin position="62"/>
        <end position="89"/>
    </location>
</feature>
<keyword evidence="3" id="KW-0694">RNA-binding</keyword>
<evidence type="ECO:0000256" key="5">
    <source>
        <dbReference type="ARBA" id="ARBA00023274"/>
    </source>
</evidence>
<protein>
    <recommendedName>
        <fullName evidence="6">Large ribosomal subunit protein bL9m</fullName>
    </recommendedName>
    <alternativeName>
        <fullName evidence="7">39S ribosomal protein L9, mitochondrial</fullName>
    </alternativeName>
    <alternativeName>
        <fullName evidence="8">50S ribosomal protein L9, chloroplastic</fullName>
    </alternativeName>
</protein>
<dbReference type="GO" id="GO:0006412">
    <property type="term" value="P:translation"/>
    <property type="evidence" value="ECO:0007669"/>
    <property type="project" value="InterPro"/>
</dbReference>
<sequence length="213" mass="23702">MLTESIKRARNIALISFDHGYIGPDDKPFSQFILTTPAYPMTLKQMTKSLQKTRHLDMGRIGSLGDEVTVKPGFGRNYLIPQGLAVQITRENASFIRQQRQYLATNLKETPLSLPCLRKKTCADVVGRGYKNWGIEVDKKNFQLGATIKQVGTHKVPVKLHSEVTVNVTVIVAAEKTAEQLTEKTVKPAETPSDTRGSPQLNPAYRKTANPLK</sequence>
<evidence type="ECO:0000313" key="12">
    <source>
        <dbReference type="Proteomes" id="UP001195483"/>
    </source>
</evidence>
<reference evidence="11" key="1">
    <citation type="journal article" date="2021" name="Genome Biol. Evol.">
        <title>A High-Quality Reference Genome for a Parasitic Bivalve with Doubly Uniparental Inheritance (Bivalvia: Unionida).</title>
        <authorList>
            <person name="Smith C.H."/>
        </authorList>
    </citation>
    <scope>NUCLEOTIDE SEQUENCE</scope>
    <source>
        <strain evidence="11">CHS0354</strain>
    </source>
</reference>
<evidence type="ECO:0000256" key="1">
    <source>
        <dbReference type="ARBA" id="ARBA00010605"/>
    </source>
</evidence>
<dbReference type="PANTHER" id="PTHR21368">
    <property type="entry name" value="50S RIBOSOMAL PROTEIN L9"/>
    <property type="match status" value="1"/>
</dbReference>
<dbReference type="Gene3D" id="3.40.5.10">
    <property type="entry name" value="Ribosomal protein L9, N-terminal domain"/>
    <property type="match status" value="1"/>
</dbReference>
<name>A0AAE0TF74_9BIVA</name>
<keyword evidence="12" id="KW-1185">Reference proteome</keyword>
<dbReference type="GO" id="GO:0003735">
    <property type="term" value="F:structural constituent of ribosome"/>
    <property type="evidence" value="ECO:0007669"/>
    <property type="project" value="InterPro"/>
</dbReference>
<dbReference type="InterPro" id="IPR020069">
    <property type="entry name" value="Ribosomal_bL9_C"/>
</dbReference>
<dbReference type="Proteomes" id="UP001195483">
    <property type="component" value="Unassembled WGS sequence"/>
</dbReference>
<evidence type="ECO:0000256" key="6">
    <source>
        <dbReference type="ARBA" id="ARBA00035194"/>
    </source>
</evidence>
<dbReference type="InterPro" id="IPR036935">
    <property type="entry name" value="Ribosomal_bL9_N_sf"/>
</dbReference>
<accession>A0AAE0TF74</accession>
<dbReference type="InterPro" id="IPR020070">
    <property type="entry name" value="Ribosomal_bL9_N"/>
</dbReference>
<keyword evidence="4" id="KW-0689">Ribosomal protein</keyword>
<comment type="caution">
    <text evidence="11">The sequence shown here is derived from an EMBL/GenBank/DDBJ whole genome shotgun (WGS) entry which is preliminary data.</text>
</comment>
<evidence type="ECO:0000256" key="2">
    <source>
        <dbReference type="ARBA" id="ARBA00022730"/>
    </source>
</evidence>
<dbReference type="SUPFAM" id="SSF55653">
    <property type="entry name" value="Ribosomal protein L9 C-domain"/>
    <property type="match status" value="1"/>
</dbReference>
<evidence type="ECO:0000259" key="10">
    <source>
        <dbReference type="PROSITE" id="PS00651"/>
    </source>
</evidence>
<dbReference type="InterPro" id="IPR000244">
    <property type="entry name" value="Ribosomal_bL9"/>
</dbReference>
<feature type="compositionally biased region" description="Polar residues" evidence="9">
    <location>
        <begin position="192"/>
        <end position="201"/>
    </location>
</feature>
<gene>
    <name evidence="11" type="ORF">CHS0354_006856</name>
</gene>
<dbReference type="AlphaFoldDB" id="A0AAE0TF74"/>
<dbReference type="PROSITE" id="PS00651">
    <property type="entry name" value="RIBOSOMAL_L9"/>
    <property type="match status" value="1"/>
</dbReference>
<dbReference type="SUPFAM" id="SSF55658">
    <property type="entry name" value="L9 N-domain-like"/>
    <property type="match status" value="1"/>
</dbReference>
<evidence type="ECO:0000256" key="4">
    <source>
        <dbReference type="ARBA" id="ARBA00022980"/>
    </source>
</evidence>
<proteinExistence type="inferred from homology"/>
<dbReference type="GO" id="GO:0019843">
    <property type="term" value="F:rRNA binding"/>
    <property type="evidence" value="ECO:0007669"/>
    <property type="project" value="UniProtKB-KW"/>
</dbReference>
<organism evidence="11 12">
    <name type="scientific">Potamilus streckersoni</name>
    <dbReference type="NCBI Taxonomy" id="2493646"/>
    <lineage>
        <taxon>Eukaryota</taxon>
        <taxon>Metazoa</taxon>
        <taxon>Spiralia</taxon>
        <taxon>Lophotrochozoa</taxon>
        <taxon>Mollusca</taxon>
        <taxon>Bivalvia</taxon>
        <taxon>Autobranchia</taxon>
        <taxon>Heteroconchia</taxon>
        <taxon>Palaeoheterodonta</taxon>
        <taxon>Unionida</taxon>
        <taxon>Unionoidea</taxon>
        <taxon>Unionidae</taxon>
        <taxon>Ambleminae</taxon>
        <taxon>Lampsilini</taxon>
        <taxon>Potamilus</taxon>
    </lineage>
</organism>
<dbReference type="GO" id="GO:1990904">
    <property type="term" value="C:ribonucleoprotein complex"/>
    <property type="evidence" value="ECO:0007669"/>
    <property type="project" value="UniProtKB-KW"/>
</dbReference>
<dbReference type="Gene3D" id="3.10.430.100">
    <property type="entry name" value="Ribosomal protein L9, C-terminal domain"/>
    <property type="match status" value="1"/>
</dbReference>
<reference evidence="11" key="3">
    <citation type="submission" date="2023-05" db="EMBL/GenBank/DDBJ databases">
        <authorList>
            <person name="Smith C.H."/>
        </authorList>
    </citation>
    <scope>NUCLEOTIDE SEQUENCE</scope>
    <source>
        <strain evidence="11">CHS0354</strain>
        <tissue evidence="11">Mantle</tissue>
    </source>
</reference>
<dbReference type="GO" id="GO:0005840">
    <property type="term" value="C:ribosome"/>
    <property type="evidence" value="ECO:0007669"/>
    <property type="project" value="UniProtKB-KW"/>
</dbReference>
<dbReference type="InterPro" id="IPR009027">
    <property type="entry name" value="Ribosomal_bL9/RNase_H1_N"/>
</dbReference>
<feature type="region of interest" description="Disordered" evidence="9">
    <location>
        <begin position="181"/>
        <end position="213"/>
    </location>
</feature>
<dbReference type="Pfam" id="PF01281">
    <property type="entry name" value="Ribosomal_L9_N"/>
    <property type="match status" value="1"/>
</dbReference>
<keyword evidence="5" id="KW-0687">Ribonucleoprotein</keyword>
<dbReference type="EMBL" id="JAEAOA010000469">
    <property type="protein sequence ID" value="KAK3608815.1"/>
    <property type="molecule type" value="Genomic_DNA"/>
</dbReference>
<evidence type="ECO:0000256" key="9">
    <source>
        <dbReference type="SAM" id="MobiDB-lite"/>
    </source>
</evidence>
<dbReference type="Pfam" id="PF03948">
    <property type="entry name" value="Ribosomal_L9_C"/>
    <property type="match status" value="1"/>
</dbReference>
<evidence type="ECO:0000313" key="11">
    <source>
        <dbReference type="EMBL" id="KAK3608815.1"/>
    </source>
</evidence>
<evidence type="ECO:0000256" key="7">
    <source>
        <dbReference type="ARBA" id="ARBA00035381"/>
    </source>
</evidence>